<evidence type="ECO:0000313" key="1">
    <source>
        <dbReference type="EMBL" id="KAK9003728.1"/>
    </source>
</evidence>
<evidence type="ECO:0000313" key="2">
    <source>
        <dbReference type="Proteomes" id="UP001396334"/>
    </source>
</evidence>
<reference evidence="1 2" key="1">
    <citation type="journal article" date="2024" name="G3 (Bethesda)">
        <title>Genome assembly of Hibiscus sabdariffa L. provides insights into metabolisms of medicinal natural products.</title>
        <authorList>
            <person name="Kim T."/>
        </authorList>
    </citation>
    <scope>NUCLEOTIDE SEQUENCE [LARGE SCALE GENOMIC DNA]</scope>
    <source>
        <strain evidence="1">TK-2024</strain>
        <tissue evidence="1">Old leaves</tissue>
    </source>
</reference>
<organism evidence="1 2">
    <name type="scientific">Hibiscus sabdariffa</name>
    <name type="common">roselle</name>
    <dbReference type="NCBI Taxonomy" id="183260"/>
    <lineage>
        <taxon>Eukaryota</taxon>
        <taxon>Viridiplantae</taxon>
        <taxon>Streptophyta</taxon>
        <taxon>Embryophyta</taxon>
        <taxon>Tracheophyta</taxon>
        <taxon>Spermatophyta</taxon>
        <taxon>Magnoliopsida</taxon>
        <taxon>eudicotyledons</taxon>
        <taxon>Gunneridae</taxon>
        <taxon>Pentapetalae</taxon>
        <taxon>rosids</taxon>
        <taxon>malvids</taxon>
        <taxon>Malvales</taxon>
        <taxon>Malvaceae</taxon>
        <taxon>Malvoideae</taxon>
        <taxon>Hibiscus</taxon>
    </lineage>
</organism>
<accession>A0ABR2QSY1</accession>
<dbReference type="Proteomes" id="UP001396334">
    <property type="component" value="Unassembled WGS sequence"/>
</dbReference>
<comment type="caution">
    <text evidence="1">The sequence shown here is derived from an EMBL/GenBank/DDBJ whole genome shotgun (WGS) entry which is preliminary data.</text>
</comment>
<dbReference type="EMBL" id="JBBPBN010000033">
    <property type="protein sequence ID" value="KAK9003728.1"/>
    <property type="molecule type" value="Genomic_DNA"/>
</dbReference>
<name>A0ABR2QSY1_9ROSI</name>
<keyword evidence="2" id="KW-1185">Reference proteome</keyword>
<proteinExistence type="predicted"/>
<protein>
    <submittedName>
        <fullName evidence="1">Uncharacterized protein</fullName>
    </submittedName>
</protein>
<sequence>MPWHENLYSCDDQGDLCDDYSFDATTHMPWHENFHFTEDIKARMDAQHQEIEEISRKIEYHMKLISNLNSELRQLVQGDSKIPNQEGDGQITQNLIKNETHAKQPIIFQEEESLPACEPKKVEKEEIEVDDAIPLSDT</sequence>
<gene>
    <name evidence="1" type="ORF">V6N11_084360</name>
</gene>